<dbReference type="SUPFAM" id="SSF88659">
    <property type="entry name" value="Sigma3 and sigma4 domains of RNA polymerase sigma factors"/>
    <property type="match status" value="1"/>
</dbReference>
<dbReference type="NCBIfam" id="NF005143">
    <property type="entry name" value="PRK06596.1"/>
    <property type="match status" value="1"/>
</dbReference>
<gene>
    <name evidence="7" type="primary">rpoH</name>
    <name evidence="11" type="ORF">J2T60_001941</name>
</gene>
<evidence type="ECO:0000259" key="10">
    <source>
        <dbReference type="PROSITE" id="PS00716"/>
    </source>
</evidence>
<feature type="domain" description="RNA polymerase sigma-70" evidence="9">
    <location>
        <begin position="85"/>
        <end position="98"/>
    </location>
</feature>
<dbReference type="CDD" id="cd06171">
    <property type="entry name" value="Sigma70_r4"/>
    <property type="match status" value="1"/>
</dbReference>
<comment type="subunit">
    <text evidence="7">Interacts with the RNA polymerase core enzyme.</text>
</comment>
<dbReference type="PIRSF" id="PIRSF000770">
    <property type="entry name" value="RNA_pol_sigma-SigE/K"/>
    <property type="match status" value="1"/>
</dbReference>
<organism evidence="11 12">
    <name type="scientific">Natronospira proteinivora</name>
    <dbReference type="NCBI Taxonomy" id="1807133"/>
    <lineage>
        <taxon>Bacteria</taxon>
        <taxon>Pseudomonadati</taxon>
        <taxon>Pseudomonadota</taxon>
        <taxon>Gammaproteobacteria</taxon>
        <taxon>Natronospirales</taxon>
        <taxon>Natronospiraceae</taxon>
        <taxon>Natronospira</taxon>
    </lineage>
</organism>
<dbReference type="Pfam" id="PF00140">
    <property type="entry name" value="Sigma70_r1_2"/>
    <property type="match status" value="1"/>
</dbReference>
<reference evidence="11 12" key="1">
    <citation type="submission" date="2022-03" db="EMBL/GenBank/DDBJ databases">
        <title>Genomic Encyclopedia of Type Strains, Phase III (KMG-III): the genomes of soil and plant-associated and newly described type strains.</title>
        <authorList>
            <person name="Whitman W."/>
        </authorList>
    </citation>
    <scope>NUCLEOTIDE SEQUENCE [LARGE SCALE GENOMIC DNA]</scope>
    <source>
        <strain evidence="11 12">BSker1</strain>
    </source>
</reference>
<keyword evidence="3 7" id="KW-0346">Stress response</keyword>
<dbReference type="NCBIfam" id="TIGR02392">
    <property type="entry name" value="rpoH_proteo"/>
    <property type="match status" value="1"/>
</dbReference>
<dbReference type="PANTHER" id="PTHR30376">
    <property type="entry name" value="SIGMA FACTOR RPOH HEAT SHOCK RELATED"/>
    <property type="match status" value="1"/>
</dbReference>
<evidence type="ECO:0000256" key="2">
    <source>
        <dbReference type="ARBA" id="ARBA00023015"/>
    </source>
</evidence>
<dbReference type="InterPro" id="IPR014284">
    <property type="entry name" value="RNA_pol_sigma-70_dom"/>
</dbReference>
<comment type="similarity">
    <text evidence="7">Belongs to the sigma-70 factor family. RpoH subfamily.</text>
</comment>
<comment type="subcellular location">
    <subcellularLocation>
        <location evidence="7">Cytoplasm</location>
    </subcellularLocation>
</comment>
<evidence type="ECO:0000256" key="4">
    <source>
        <dbReference type="ARBA" id="ARBA00023082"/>
    </source>
</evidence>
<feature type="region of interest" description="Sigma-70 factor domain-2" evidence="7">
    <location>
        <begin position="61"/>
        <end position="130"/>
    </location>
</feature>
<dbReference type="InterPro" id="IPR007630">
    <property type="entry name" value="RNA_pol_sigma70_r4"/>
</dbReference>
<dbReference type="PROSITE" id="PS00715">
    <property type="entry name" value="SIGMA70_1"/>
    <property type="match status" value="1"/>
</dbReference>
<dbReference type="InterPro" id="IPR012759">
    <property type="entry name" value="RNA_pol_sigma_RpoH_proteobac"/>
</dbReference>
<dbReference type="HAMAP" id="MF_00961">
    <property type="entry name" value="Sigma70_RpoH"/>
    <property type="match status" value="1"/>
</dbReference>
<feature type="DNA-binding region" description="H-T-H motif" evidence="7">
    <location>
        <begin position="262"/>
        <end position="281"/>
    </location>
</feature>
<evidence type="ECO:0000256" key="6">
    <source>
        <dbReference type="ARBA" id="ARBA00023163"/>
    </source>
</evidence>
<dbReference type="InterPro" id="IPR007627">
    <property type="entry name" value="RNA_pol_sigma70_r2"/>
</dbReference>
<dbReference type="EMBL" id="JALJYF010000002">
    <property type="protein sequence ID" value="MCP1727941.1"/>
    <property type="molecule type" value="Genomic_DNA"/>
</dbReference>
<keyword evidence="2 7" id="KW-0805">Transcription regulation</keyword>
<evidence type="ECO:0000256" key="7">
    <source>
        <dbReference type="HAMAP-Rule" id="MF_00961"/>
    </source>
</evidence>
<evidence type="ECO:0000313" key="12">
    <source>
        <dbReference type="Proteomes" id="UP001523550"/>
    </source>
</evidence>
<dbReference type="InterPro" id="IPR000943">
    <property type="entry name" value="RNA_pol_sigma70"/>
</dbReference>
<dbReference type="InterPro" id="IPR013325">
    <property type="entry name" value="RNA_pol_sigma_r2"/>
</dbReference>
<keyword evidence="6 7" id="KW-0804">Transcription</keyword>
<evidence type="ECO:0000256" key="3">
    <source>
        <dbReference type="ARBA" id="ARBA00023016"/>
    </source>
</evidence>
<name>A0ABT1G9E7_9GAMM</name>
<accession>A0ABT1G9E7</accession>
<protein>
    <recommendedName>
        <fullName evidence="7 8">RNA polymerase sigma factor RpoH</fullName>
    </recommendedName>
    <alternativeName>
        <fullName evidence="7">RNA polymerase sigma-32 factor</fullName>
    </alternativeName>
</protein>
<evidence type="ECO:0000259" key="9">
    <source>
        <dbReference type="PROSITE" id="PS00715"/>
    </source>
</evidence>
<dbReference type="PANTHER" id="PTHR30376:SF3">
    <property type="entry name" value="RNA POLYMERASE SIGMA FACTOR RPOH"/>
    <property type="match status" value="1"/>
</dbReference>
<comment type="function">
    <text evidence="7">Sigma factors are initiation factors that promote the attachment of RNA polymerase to specific initiation sites and are then released. This sigma factor is involved in regulation of expression of heat shock genes.</text>
</comment>
<feature type="domain" description="RNA polymerase sigma-70" evidence="10">
    <location>
        <begin position="261"/>
        <end position="287"/>
    </location>
</feature>
<dbReference type="NCBIfam" id="TIGR02937">
    <property type="entry name" value="sigma70-ECF"/>
    <property type="match status" value="1"/>
</dbReference>
<keyword evidence="12" id="KW-1185">Reference proteome</keyword>
<evidence type="ECO:0000256" key="5">
    <source>
        <dbReference type="ARBA" id="ARBA00023125"/>
    </source>
</evidence>
<dbReference type="Gene3D" id="1.20.140.160">
    <property type="match status" value="1"/>
</dbReference>
<keyword evidence="5 7" id="KW-0238">DNA-binding</keyword>
<dbReference type="Proteomes" id="UP001523550">
    <property type="component" value="Unassembled WGS sequence"/>
</dbReference>
<dbReference type="Pfam" id="PF04542">
    <property type="entry name" value="Sigma70_r2"/>
    <property type="match status" value="1"/>
</dbReference>
<evidence type="ECO:0000256" key="8">
    <source>
        <dbReference type="NCBIfam" id="TIGR02392"/>
    </source>
</evidence>
<evidence type="ECO:0000256" key="1">
    <source>
        <dbReference type="ARBA" id="ARBA00022490"/>
    </source>
</evidence>
<dbReference type="InterPro" id="IPR009042">
    <property type="entry name" value="RNA_pol_sigma70_r1_2"/>
</dbReference>
<proteinExistence type="inferred from homology"/>
<dbReference type="InterPro" id="IPR013324">
    <property type="entry name" value="RNA_pol_sigma_r3/r4-like"/>
</dbReference>
<dbReference type="RefSeq" id="WP_253449055.1">
    <property type="nucleotide sequence ID" value="NZ_JALJYF010000002.1"/>
</dbReference>
<dbReference type="InterPro" id="IPR050813">
    <property type="entry name" value="Sigma-70_Factor"/>
</dbReference>
<evidence type="ECO:0000313" key="11">
    <source>
        <dbReference type="EMBL" id="MCP1727941.1"/>
    </source>
</evidence>
<dbReference type="PRINTS" id="PR00046">
    <property type="entry name" value="SIGMA70FCT"/>
</dbReference>
<sequence>MADKKALTLKNNAALALAGPSNSLDAYLSAVSSIPVLSEDEEHDLAVRYHDEGDLDAARTLVLSNLRFVVHVARGYQGYGLPFADLIQEGNVGLMKAVKRFDPSVGVRLISFAVHWIRAEIHEYVIRNWRIVKIATTKAQRKLFFNLRKAKHRLGWFSKDEVDNVARDLGVSSEQVMEMEGRLAHHDVAFDPYPGANDDEEGSYAPAHYLPDSSSDPAVAVEADDWSDSGSRRLSQALSRLDERSRHIVQSRWMSEDGKTTLHDLADEYGVSAERIRQIENSAIKKLRGYMAA</sequence>
<feature type="short sequence motif" description="Interaction with polymerase core subunit RpoC" evidence="7">
    <location>
        <begin position="85"/>
        <end position="88"/>
    </location>
</feature>
<dbReference type="SUPFAM" id="SSF88946">
    <property type="entry name" value="Sigma2 domain of RNA polymerase sigma factors"/>
    <property type="match status" value="1"/>
</dbReference>
<comment type="caution">
    <text evidence="11">The sequence shown here is derived from an EMBL/GenBank/DDBJ whole genome shotgun (WGS) entry which is preliminary data.</text>
</comment>
<keyword evidence="4 7" id="KW-0731">Sigma factor</keyword>
<dbReference type="Gene3D" id="1.20.120.1810">
    <property type="match status" value="1"/>
</dbReference>
<dbReference type="PROSITE" id="PS00716">
    <property type="entry name" value="SIGMA70_2"/>
    <property type="match status" value="1"/>
</dbReference>
<keyword evidence="1 7" id="KW-0963">Cytoplasm</keyword>
<dbReference type="Pfam" id="PF04545">
    <property type="entry name" value="Sigma70_r4"/>
    <property type="match status" value="1"/>
</dbReference>
<feature type="region of interest" description="Sigma-70 factor domain-4" evidence="7">
    <location>
        <begin position="237"/>
        <end position="289"/>
    </location>
</feature>